<dbReference type="Proteomes" id="UP000034364">
    <property type="component" value="Unassembled WGS sequence"/>
</dbReference>
<evidence type="ECO:0000256" key="1">
    <source>
        <dbReference type="SAM" id="MobiDB-lite"/>
    </source>
</evidence>
<feature type="compositionally biased region" description="Basic and acidic residues" evidence="1">
    <location>
        <begin position="40"/>
        <end position="60"/>
    </location>
</feature>
<proteinExistence type="predicted"/>
<name>A0A0G1S0Q1_9BACT</name>
<comment type="caution">
    <text evidence="2">The sequence shown here is derived from an EMBL/GenBank/DDBJ whole genome shotgun (WGS) entry which is preliminary data.</text>
</comment>
<evidence type="ECO:0000313" key="2">
    <source>
        <dbReference type="EMBL" id="KKU62926.1"/>
    </source>
</evidence>
<accession>A0A0G1S0Q1</accession>
<gene>
    <name evidence="2" type="ORF">UX87_C0041G0007</name>
</gene>
<protein>
    <submittedName>
        <fullName evidence="2">Uncharacterized protein</fullName>
    </submittedName>
</protein>
<dbReference type="EMBL" id="LCNV01000041">
    <property type="protein sequence ID" value="KKU62926.1"/>
    <property type="molecule type" value="Genomic_DNA"/>
</dbReference>
<feature type="region of interest" description="Disordered" evidence="1">
    <location>
        <begin position="38"/>
        <end position="60"/>
    </location>
</feature>
<dbReference type="AlphaFoldDB" id="A0A0G1S0Q1"/>
<evidence type="ECO:0000313" key="3">
    <source>
        <dbReference type="Proteomes" id="UP000034364"/>
    </source>
</evidence>
<sequence>MARSEEEWLIDEISRQGVVTHVDREIVHDIIEITRNTKNSSEKPEDRALDYAKKKDLGDT</sequence>
<organism evidence="2 3">
    <name type="scientific">Candidatus Amesbacteria bacterium GW2011_GWA1_47_16</name>
    <dbReference type="NCBI Taxonomy" id="1618353"/>
    <lineage>
        <taxon>Bacteria</taxon>
        <taxon>Candidatus Amesiibacteriota</taxon>
    </lineage>
</organism>
<reference evidence="2 3" key="1">
    <citation type="journal article" date="2015" name="Nature">
        <title>rRNA introns, odd ribosomes, and small enigmatic genomes across a large radiation of phyla.</title>
        <authorList>
            <person name="Brown C.T."/>
            <person name="Hug L.A."/>
            <person name="Thomas B.C."/>
            <person name="Sharon I."/>
            <person name="Castelle C.J."/>
            <person name="Singh A."/>
            <person name="Wilkins M.J."/>
            <person name="Williams K.H."/>
            <person name="Banfield J.F."/>
        </authorList>
    </citation>
    <scope>NUCLEOTIDE SEQUENCE [LARGE SCALE GENOMIC DNA]</scope>
</reference>